<evidence type="ECO:0000313" key="5">
    <source>
        <dbReference type="Proteomes" id="UP000092950"/>
    </source>
</evidence>
<keyword evidence="5" id="KW-1185">Reference proteome</keyword>
<dbReference type="NCBIfam" id="TIGR01414">
    <property type="entry name" value="autotrans_barl"/>
    <property type="match status" value="1"/>
</dbReference>
<dbReference type="EMBL" id="CYTV01000001">
    <property type="protein sequence ID" value="CUI30178.1"/>
    <property type="molecule type" value="Genomic_DNA"/>
</dbReference>
<reference evidence="2 5" key="2">
    <citation type="submission" date="2016-07" db="EMBL/GenBank/DDBJ databases">
        <title>Complete genome sequences of Bordetella pseudohinzii.</title>
        <authorList>
            <person name="Spilker T."/>
            <person name="Darrah R."/>
            <person name="LiPuma J.J."/>
        </authorList>
    </citation>
    <scope>NUCLEOTIDE SEQUENCE [LARGE SCALE GENOMIC DNA]</scope>
    <source>
        <strain evidence="2 5">HI4681</strain>
    </source>
</reference>
<dbReference type="PANTHER" id="PTHR35037">
    <property type="entry name" value="C-TERMINAL REGION OF AIDA-LIKE PROTEIN"/>
    <property type="match status" value="1"/>
</dbReference>
<dbReference type="PRINTS" id="PR01484">
    <property type="entry name" value="PRTACTNFAMLY"/>
</dbReference>
<dbReference type="GO" id="GO:0019867">
    <property type="term" value="C:outer membrane"/>
    <property type="evidence" value="ECO:0007669"/>
    <property type="project" value="InterPro"/>
</dbReference>
<dbReference type="KEGG" id="bpdz:BBN53_12475"/>
<dbReference type="SUPFAM" id="SSF103515">
    <property type="entry name" value="Autotransporter"/>
    <property type="match status" value="1"/>
</dbReference>
<sequence>MHSASMGIWLAEMNALSKRMGELRLTPAASGVWGRAFGQHQHLKVNAADRLSQTVEGIEIGADKGWSVRRGRWYVGGVAGYSHARRKWDHSARGDSDSVHVGAYATYIGDSGFYVDGIVRVNRYKHDVKVSHARGTRGGNYRANGAGLSLEAGKRISWGSDWFVEPQLEMAVLHLGGAHYTASNGMHVDIKSLKSVMGRVGLQLGRKFDLGGGKAVQPYAKLSWLQEFDGVAKARTADMGRHHVRLRGGRTELDLGLAAALGRNSSLFASYEYSKGARISIPWSFHVGYRYTW</sequence>
<protein>
    <submittedName>
        <fullName evidence="2">Autotransporter outer membrane beta-barrel domain-containing protein</fullName>
    </submittedName>
    <submittedName>
        <fullName evidence="3">P.94</fullName>
    </submittedName>
</protein>
<dbReference type="PANTHER" id="PTHR35037:SF7">
    <property type="entry name" value="AUTOTRANSPORTER"/>
    <property type="match status" value="1"/>
</dbReference>
<dbReference type="Pfam" id="PF03797">
    <property type="entry name" value="Autotransporter"/>
    <property type="match status" value="1"/>
</dbReference>
<proteinExistence type="predicted"/>
<dbReference type="OrthoDB" id="8612831at2"/>
<dbReference type="SMART" id="SM00869">
    <property type="entry name" value="Autotransporter"/>
    <property type="match status" value="1"/>
</dbReference>
<dbReference type="InterPro" id="IPR036709">
    <property type="entry name" value="Autotransporte_beta_dom_sf"/>
</dbReference>
<dbReference type="InterPro" id="IPR006315">
    <property type="entry name" value="OM_autotransptr_brl_dom"/>
</dbReference>
<feature type="domain" description="Autotransporter" evidence="1">
    <location>
        <begin position="25"/>
        <end position="293"/>
    </location>
</feature>
<dbReference type="EMBL" id="CP016440">
    <property type="protein sequence ID" value="ANY16635.1"/>
    <property type="molecule type" value="Genomic_DNA"/>
</dbReference>
<dbReference type="InterPro" id="IPR051551">
    <property type="entry name" value="Autotransporter_adhesion"/>
</dbReference>
<dbReference type="InterPro" id="IPR005546">
    <property type="entry name" value="Autotransporte_beta"/>
</dbReference>
<dbReference type="InterPro" id="IPR003991">
    <property type="entry name" value="Pertactin_virulence_factor"/>
</dbReference>
<accession>A0A0M7BUN2</accession>
<dbReference type="PROSITE" id="PS51208">
    <property type="entry name" value="AUTOTRANSPORTER"/>
    <property type="match status" value="1"/>
</dbReference>
<organism evidence="3 4">
    <name type="scientific">Bordetella pseudohinzii</name>
    <dbReference type="NCBI Taxonomy" id="1331258"/>
    <lineage>
        <taxon>Bacteria</taxon>
        <taxon>Pseudomonadati</taxon>
        <taxon>Pseudomonadota</taxon>
        <taxon>Betaproteobacteria</taxon>
        <taxon>Burkholderiales</taxon>
        <taxon>Alcaligenaceae</taxon>
        <taxon>Bordetella</taxon>
    </lineage>
</organism>
<accession>A0A0J6CDT1</accession>
<evidence type="ECO:0000313" key="3">
    <source>
        <dbReference type="EMBL" id="CUI30178.1"/>
    </source>
</evidence>
<dbReference type="AlphaFoldDB" id="A0A0J6CDT1"/>
<evidence type="ECO:0000259" key="1">
    <source>
        <dbReference type="PROSITE" id="PS51208"/>
    </source>
</evidence>
<dbReference type="Proteomes" id="UP000092950">
    <property type="component" value="Chromosome"/>
</dbReference>
<dbReference type="Gene3D" id="2.40.128.130">
    <property type="entry name" value="Autotransporter beta-domain"/>
    <property type="match status" value="1"/>
</dbReference>
<dbReference type="Proteomes" id="UP000053096">
    <property type="component" value="Unassembled WGS sequence"/>
</dbReference>
<evidence type="ECO:0000313" key="2">
    <source>
        <dbReference type="EMBL" id="ANY16635.1"/>
    </source>
</evidence>
<reference evidence="3 4" key="1">
    <citation type="submission" date="2015-09" db="EMBL/GenBank/DDBJ databases">
        <authorList>
            <person name="Jackson K.R."/>
            <person name="Lunt B.L."/>
            <person name="Fisher J.N.B."/>
            <person name="Gardner A.V."/>
            <person name="Bailey M.E."/>
            <person name="Deus L.M."/>
            <person name="Earl A.S."/>
            <person name="Gibby P.D."/>
            <person name="Hartmann K.A."/>
            <person name="Liu J.E."/>
            <person name="Manci A.M."/>
            <person name="Nielsen D.A."/>
            <person name="Solomon M.B."/>
            <person name="Breakwell D.P."/>
            <person name="Burnett S.H."/>
            <person name="Grose J.H."/>
        </authorList>
    </citation>
    <scope>NUCLEOTIDE SEQUENCE [LARGE SCALE GENOMIC DNA]</scope>
    <source>
        <strain evidence="3 4">2789STDY5608636</strain>
    </source>
</reference>
<name>A0A0J6CDT1_9BORD</name>
<gene>
    <name evidence="3" type="primary">prn_2</name>
    <name evidence="2" type="ORF">BBN53_12475</name>
    <name evidence="3" type="ORF">ERS370011_00062</name>
</gene>
<evidence type="ECO:0000313" key="4">
    <source>
        <dbReference type="Proteomes" id="UP000053096"/>
    </source>
</evidence>